<accession>A0A2U1MKV7</accession>
<dbReference type="Proteomes" id="UP000245207">
    <property type="component" value="Unassembled WGS sequence"/>
</dbReference>
<comment type="caution">
    <text evidence="1">The sequence shown here is derived from an EMBL/GenBank/DDBJ whole genome shotgun (WGS) entry which is preliminary data.</text>
</comment>
<evidence type="ECO:0000313" key="1">
    <source>
        <dbReference type="EMBL" id="PWA61856.1"/>
    </source>
</evidence>
<dbReference type="OrthoDB" id="1901794at2759"/>
<sequence>MTLEKLKSQSVGSRCLGDGFMKMEKRKIGIAKEIEKMGMDTKMRRTQLILESQRQMIEAL</sequence>
<organism evidence="1 2">
    <name type="scientific">Artemisia annua</name>
    <name type="common">Sweet wormwood</name>
    <dbReference type="NCBI Taxonomy" id="35608"/>
    <lineage>
        <taxon>Eukaryota</taxon>
        <taxon>Viridiplantae</taxon>
        <taxon>Streptophyta</taxon>
        <taxon>Embryophyta</taxon>
        <taxon>Tracheophyta</taxon>
        <taxon>Spermatophyta</taxon>
        <taxon>Magnoliopsida</taxon>
        <taxon>eudicotyledons</taxon>
        <taxon>Gunneridae</taxon>
        <taxon>Pentapetalae</taxon>
        <taxon>asterids</taxon>
        <taxon>campanulids</taxon>
        <taxon>Asterales</taxon>
        <taxon>Asteraceae</taxon>
        <taxon>Asteroideae</taxon>
        <taxon>Anthemideae</taxon>
        <taxon>Artemisiinae</taxon>
        <taxon>Artemisia</taxon>
    </lineage>
</organism>
<keyword evidence="2" id="KW-1185">Reference proteome</keyword>
<gene>
    <name evidence="1" type="ORF">CTI12_AA373160</name>
</gene>
<proteinExistence type="predicted"/>
<reference evidence="1 2" key="1">
    <citation type="journal article" date="2018" name="Mol. Plant">
        <title>The genome of Artemisia annua provides insight into the evolution of Asteraceae family and artemisinin biosynthesis.</title>
        <authorList>
            <person name="Shen Q."/>
            <person name="Zhang L."/>
            <person name="Liao Z."/>
            <person name="Wang S."/>
            <person name="Yan T."/>
            <person name="Shi P."/>
            <person name="Liu M."/>
            <person name="Fu X."/>
            <person name="Pan Q."/>
            <person name="Wang Y."/>
            <person name="Lv Z."/>
            <person name="Lu X."/>
            <person name="Zhang F."/>
            <person name="Jiang W."/>
            <person name="Ma Y."/>
            <person name="Chen M."/>
            <person name="Hao X."/>
            <person name="Li L."/>
            <person name="Tang Y."/>
            <person name="Lv G."/>
            <person name="Zhou Y."/>
            <person name="Sun X."/>
            <person name="Brodelius P.E."/>
            <person name="Rose J.K.C."/>
            <person name="Tang K."/>
        </authorList>
    </citation>
    <scope>NUCLEOTIDE SEQUENCE [LARGE SCALE GENOMIC DNA]</scope>
    <source>
        <strain evidence="2">cv. Huhao1</strain>
        <tissue evidence="1">Leaf</tissue>
    </source>
</reference>
<dbReference type="EMBL" id="PKPP01005005">
    <property type="protein sequence ID" value="PWA61856.1"/>
    <property type="molecule type" value="Genomic_DNA"/>
</dbReference>
<protein>
    <submittedName>
        <fullName evidence="1">Trihelix protein</fullName>
    </submittedName>
</protein>
<dbReference type="AlphaFoldDB" id="A0A2U1MKV7"/>
<evidence type="ECO:0000313" key="2">
    <source>
        <dbReference type="Proteomes" id="UP000245207"/>
    </source>
</evidence>
<name>A0A2U1MKV7_ARTAN</name>